<dbReference type="PANTHER" id="PTHR43245:SF13">
    <property type="entry name" value="UDP-D-APIOSE_UDP-D-XYLOSE SYNTHASE 2"/>
    <property type="match status" value="1"/>
</dbReference>
<evidence type="ECO:0000259" key="1">
    <source>
        <dbReference type="Pfam" id="PF01370"/>
    </source>
</evidence>
<dbReference type="InterPro" id="IPR001509">
    <property type="entry name" value="Epimerase_deHydtase"/>
</dbReference>
<dbReference type="AlphaFoldDB" id="A0A068NZ94"/>
<dbReference type="eggNOG" id="COG0451">
    <property type="taxonomic scope" value="Bacteria"/>
</dbReference>
<dbReference type="RefSeq" id="WP_025227959.1">
    <property type="nucleotide sequence ID" value="NZ_CP007139.1"/>
</dbReference>
<dbReference type="OrthoDB" id="9809586at2"/>
<dbReference type="EMBL" id="CP007139">
    <property type="protein sequence ID" value="AIE88179.1"/>
    <property type="molecule type" value="Genomic_DNA"/>
</dbReference>
<dbReference type="PANTHER" id="PTHR43245">
    <property type="entry name" value="BIFUNCTIONAL POLYMYXIN RESISTANCE PROTEIN ARNA"/>
    <property type="match status" value="1"/>
</dbReference>
<reference evidence="2 3" key="1">
    <citation type="journal article" date="2014" name="PLoS ONE">
        <title>The first complete genome sequence of the class fimbriimonadia in the phylum armatimonadetes.</title>
        <authorList>
            <person name="Hu Z.Y."/>
            <person name="Wang Y.Z."/>
            <person name="Im W.T."/>
            <person name="Wang S.Y."/>
            <person name="Zhao G.P."/>
            <person name="Zheng H.J."/>
            <person name="Quan Z.X."/>
        </authorList>
    </citation>
    <scope>NUCLEOTIDE SEQUENCE [LARGE SCALE GENOMIC DNA]</scope>
    <source>
        <strain evidence="2">Gsoil 348</strain>
    </source>
</reference>
<dbReference type="InterPro" id="IPR050177">
    <property type="entry name" value="Lipid_A_modif_metabolic_enz"/>
</dbReference>
<dbReference type="SUPFAM" id="SSF51735">
    <property type="entry name" value="NAD(P)-binding Rossmann-fold domains"/>
    <property type="match status" value="1"/>
</dbReference>
<organism evidence="2 3">
    <name type="scientific">Fimbriimonas ginsengisoli Gsoil 348</name>
    <dbReference type="NCBI Taxonomy" id="661478"/>
    <lineage>
        <taxon>Bacteria</taxon>
        <taxon>Bacillati</taxon>
        <taxon>Armatimonadota</taxon>
        <taxon>Fimbriimonadia</taxon>
        <taxon>Fimbriimonadales</taxon>
        <taxon>Fimbriimonadaceae</taxon>
        <taxon>Fimbriimonas</taxon>
    </lineage>
</organism>
<dbReference type="STRING" id="661478.OP10G_4811"/>
<sequence>MRFLVIGGTVFVGRHFVEAAQSRGHHVTLFHRGTKGPGLMPGADEIFGDRDGQTDRLAGGKWDAVVDCCGYFPRVVEQSVKALADSVDRYLFVSTISVYDMAGRDRLDEESPVLTIDDPTIEEIRGDTYGALKALCENVVVETFGDRALIVRPGLIMGPNDVSNRFTYWVTRMAEGGRAVAPDRPGQPMQLIDVRDLGLFMVLALEKELGGVFNACGPETPKTLADMIDACHTLNLGTELVWVDPSVLAANGIELWQDLPLVMPADGSDEAMQRVDNRRAIAAGLAFRPWEATARDTLAWRRSQPEDGPPRFGMDRAREAELLSKLHL</sequence>
<protein>
    <submittedName>
        <fullName evidence="2">Isoflavone reductase</fullName>
    </submittedName>
</protein>
<dbReference type="HOGENOM" id="CLU_061176_0_1_0"/>
<dbReference type="InterPro" id="IPR036291">
    <property type="entry name" value="NAD(P)-bd_dom_sf"/>
</dbReference>
<keyword evidence="3" id="KW-1185">Reference proteome</keyword>
<dbReference type="KEGG" id="fgi:OP10G_4811"/>
<evidence type="ECO:0000313" key="2">
    <source>
        <dbReference type="EMBL" id="AIE88179.1"/>
    </source>
</evidence>
<gene>
    <name evidence="2" type="ORF">OP10G_4811</name>
</gene>
<proteinExistence type="predicted"/>
<name>A0A068NZ94_FIMGI</name>
<feature type="domain" description="NAD-dependent epimerase/dehydratase" evidence="1">
    <location>
        <begin position="85"/>
        <end position="215"/>
    </location>
</feature>
<dbReference type="Gene3D" id="3.40.50.720">
    <property type="entry name" value="NAD(P)-binding Rossmann-like Domain"/>
    <property type="match status" value="1"/>
</dbReference>
<dbReference type="Pfam" id="PF01370">
    <property type="entry name" value="Epimerase"/>
    <property type="match status" value="1"/>
</dbReference>
<dbReference type="Proteomes" id="UP000027982">
    <property type="component" value="Chromosome"/>
</dbReference>
<evidence type="ECO:0000313" key="3">
    <source>
        <dbReference type="Proteomes" id="UP000027982"/>
    </source>
</evidence>
<accession>A0A068NZ94</accession>